<evidence type="ECO:0000256" key="2">
    <source>
        <dbReference type="SAM" id="Phobius"/>
    </source>
</evidence>
<feature type="region of interest" description="Disordered" evidence="1">
    <location>
        <begin position="424"/>
        <end position="455"/>
    </location>
</feature>
<feature type="compositionally biased region" description="Low complexity" evidence="1">
    <location>
        <begin position="424"/>
        <end position="434"/>
    </location>
</feature>
<evidence type="ECO:0000313" key="4">
    <source>
        <dbReference type="Proteomes" id="UP000261212"/>
    </source>
</evidence>
<protein>
    <submittedName>
        <fullName evidence="3">Uncharacterized protein</fullName>
    </submittedName>
</protein>
<sequence length="487" mass="53027">MNNKISKTLCVFIVISIIFCIYPITALAKEQTLLDISKGSINITDTQITQDNIVIEDKLNPNGYQITGESNSNSLIIETSEDVNITFKDLKIVHGSDKVAINSGKTIITLQGDNEIGYRGDSQIASIYVAPNATIEFSEKSTGNLNVYCATNSVGNGNAAAAIGAHHKYLGRNLLDAGTIIINGGHITARAGYGSAGIGGGNGTKVKKIIINGGYIDAQGGKRAQGIGSGKDSYVEQDIIITNGIFSEGTTVKDKIKLSVPTATLSYNDLSLINTSSNWKYSLDDGKSFITSITDKIEFSEEHLNKLKNLMIVNIGDNRVTEDSDTQTIAIIKNATPDAPQFISANESEIKVEKFDGQEYAISKSGEDNYSKWQDSGIFKGKYKNGETYDIITRTKRNENGLTSEASSITTVKIIADTEKIDNNSNNSNVTTNKETIKKTNKSNNNIQPKNPQTKDNNDMKNWILILFSSLFFILIIIKRVQKTANK</sequence>
<keyword evidence="2" id="KW-1133">Transmembrane helix</keyword>
<comment type="caution">
    <text evidence="3">The sequence shown here is derived from an EMBL/GenBank/DDBJ whole genome shotgun (WGS) entry which is preliminary data.</text>
</comment>
<keyword evidence="2" id="KW-0472">Membrane</keyword>
<keyword evidence="2" id="KW-0812">Transmembrane</keyword>
<feature type="transmembrane region" description="Helical" evidence="2">
    <location>
        <begin position="460"/>
        <end position="478"/>
    </location>
</feature>
<dbReference type="EMBL" id="QUSM01000002">
    <property type="protein sequence ID" value="RGD75225.1"/>
    <property type="molecule type" value="Genomic_DNA"/>
</dbReference>
<evidence type="ECO:0000256" key="1">
    <source>
        <dbReference type="SAM" id="MobiDB-lite"/>
    </source>
</evidence>
<gene>
    <name evidence="3" type="ORF">DW687_02560</name>
</gene>
<name>A0A3E3E1S6_9FIRM</name>
<dbReference type="Proteomes" id="UP000261212">
    <property type="component" value="Unassembled WGS sequence"/>
</dbReference>
<accession>A0A3E3E1S6</accession>
<dbReference type="RefSeq" id="WP_117531388.1">
    <property type="nucleotide sequence ID" value="NZ_QUSM01000002.1"/>
</dbReference>
<dbReference type="AlphaFoldDB" id="A0A3E3E1S6"/>
<proteinExistence type="predicted"/>
<organism evidence="3 4">
    <name type="scientific">Anaerofustis stercorihominis</name>
    <dbReference type="NCBI Taxonomy" id="214853"/>
    <lineage>
        <taxon>Bacteria</taxon>
        <taxon>Bacillati</taxon>
        <taxon>Bacillota</taxon>
        <taxon>Clostridia</taxon>
        <taxon>Eubacteriales</taxon>
        <taxon>Eubacteriaceae</taxon>
        <taxon>Anaerofustis</taxon>
    </lineage>
</organism>
<evidence type="ECO:0000313" key="3">
    <source>
        <dbReference type="EMBL" id="RGD75225.1"/>
    </source>
</evidence>
<reference evidence="3 4" key="1">
    <citation type="submission" date="2018-08" db="EMBL/GenBank/DDBJ databases">
        <title>A genome reference for cultivated species of the human gut microbiota.</title>
        <authorList>
            <person name="Zou Y."/>
            <person name="Xue W."/>
            <person name="Luo G."/>
        </authorList>
    </citation>
    <scope>NUCLEOTIDE SEQUENCE [LARGE SCALE GENOMIC DNA]</scope>
    <source>
        <strain evidence="3 4">AM25-6</strain>
    </source>
</reference>